<keyword evidence="6" id="KW-1185">Reference proteome</keyword>
<keyword evidence="3 4" id="KW-0539">Nucleus</keyword>
<dbReference type="SUPFAM" id="SSF47762">
    <property type="entry name" value="PAH2 domain"/>
    <property type="match status" value="1"/>
</dbReference>
<evidence type="ECO:0000256" key="3">
    <source>
        <dbReference type="ARBA" id="ARBA00023242"/>
    </source>
</evidence>
<comment type="caution">
    <text evidence="5">The sequence shown here is derived from an EMBL/GenBank/DDBJ whole genome shotgun (WGS) entry which is preliminary data.</text>
</comment>
<keyword evidence="2" id="KW-0678">Repressor</keyword>
<dbReference type="GO" id="GO:0000785">
    <property type="term" value="C:chromatin"/>
    <property type="evidence" value="ECO:0007669"/>
    <property type="project" value="TreeGrafter"/>
</dbReference>
<evidence type="ECO:0000313" key="6">
    <source>
        <dbReference type="Proteomes" id="UP001157006"/>
    </source>
</evidence>
<evidence type="ECO:0000256" key="2">
    <source>
        <dbReference type="ARBA" id="ARBA00022491"/>
    </source>
</evidence>
<dbReference type="PROSITE" id="PS51477">
    <property type="entry name" value="PAH"/>
    <property type="match status" value="1"/>
</dbReference>
<sequence length="93" mass="11011">MSRSRNNLTFEDAIQFVMEVNDTFKYKRGKFAEFLKILNDCKARRIDLEDVKERLMELFKEHKYLLLGINAFLPPGHEISLPSDDEQQSDDEE</sequence>
<dbReference type="GO" id="GO:0003714">
    <property type="term" value="F:transcription corepressor activity"/>
    <property type="evidence" value="ECO:0007669"/>
    <property type="project" value="InterPro"/>
</dbReference>
<evidence type="ECO:0000256" key="4">
    <source>
        <dbReference type="PROSITE-ProRule" id="PRU00810"/>
    </source>
</evidence>
<evidence type="ECO:0000256" key="1">
    <source>
        <dbReference type="ARBA" id="ARBA00004123"/>
    </source>
</evidence>
<gene>
    <name evidence="5" type="ORF">VFH_U038280</name>
</gene>
<dbReference type="Pfam" id="PF02671">
    <property type="entry name" value="PAH"/>
    <property type="match status" value="1"/>
</dbReference>
<dbReference type="AlphaFoldDB" id="A0AAV0YFN6"/>
<dbReference type="FunFam" id="1.20.1160.11:FF:000001">
    <property type="entry name" value="Paired amphipathic helix protein Sin3"/>
    <property type="match status" value="1"/>
</dbReference>
<dbReference type="GO" id="GO:0000118">
    <property type="term" value="C:histone deacetylase complex"/>
    <property type="evidence" value="ECO:0007669"/>
    <property type="project" value="TreeGrafter"/>
</dbReference>
<dbReference type="PANTHER" id="PTHR12346:SF0">
    <property type="entry name" value="SIN3A, ISOFORM G"/>
    <property type="match status" value="1"/>
</dbReference>
<dbReference type="EMBL" id="CATIWC010000920">
    <property type="protein sequence ID" value="CAI8583678.1"/>
    <property type="molecule type" value="Genomic_DNA"/>
</dbReference>
<dbReference type="InterPro" id="IPR039774">
    <property type="entry name" value="Sin3-like"/>
</dbReference>
<organism evidence="5 6">
    <name type="scientific">Vicia faba</name>
    <name type="common">Broad bean</name>
    <name type="synonym">Faba vulgaris</name>
    <dbReference type="NCBI Taxonomy" id="3906"/>
    <lineage>
        <taxon>Eukaryota</taxon>
        <taxon>Viridiplantae</taxon>
        <taxon>Streptophyta</taxon>
        <taxon>Embryophyta</taxon>
        <taxon>Tracheophyta</taxon>
        <taxon>Spermatophyta</taxon>
        <taxon>Magnoliopsida</taxon>
        <taxon>eudicotyledons</taxon>
        <taxon>Gunneridae</taxon>
        <taxon>Pentapetalae</taxon>
        <taxon>rosids</taxon>
        <taxon>fabids</taxon>
        <taxon>Fabales</taxon>
        <taxon>Fabaceae</taxon>
        <taxon>Papilionoideae</taxon>
        <taxon>50 kb inversion clade</taxon>
        <taxon>NPAAA clade</taxon>
        <taxon>Hologalegina</taxon>
        <taxon>IRL clade</taxon>
        <taxon>Fabeae</taxon>
        <taxon>Vicia</taxon>
    </lineage>
</organism>
<proteinExistence type="predicted"/>
<dbReference type="InterPro" id="IPR036600">
    <property type="entry name" value="PAH_sf"/>
</dbReference>
<protein>
    <submittedName>
        <fullName evidence="5">Uncharacterized protein</fullName>
    </submittedName>
</protein>
<dbReference type="PANTHER" id="PTHR12346">
    <property type="entry name" value="SIN3B-RELATED"/>
    <property type="match status" value="1"/>
</dbReference>
<comment type="subcellular location">
    <subcellularLocation>
        <location evidence="1 4">Nucleus</location>
    </subcellularLocation>
</comment>
<dbReference type="Proteomes" id="UP001157006">
    <property type="component" value="Unassembled WGS sequence"/>
</dbReference>
<dbReference type="GO" id="GO:0000122">
    <property type="term" value="P:negative regulation of transcription by RNA polymerase II"/>
    <property type="evidence" value="ECO:0007669"/>
    <property type="project" value="TreeGrafter"/>
</dbReference>
<name>A0AAV0YFN6_VICFA</name>
<dbReference type="Gene3D" id="1.20.1160.11">
    <property type="entry name" value="Paired amphipathic helix"/>
    <property type="match status" value="1"/>
</dbReference>
<evidence type="ECO:0000313" key="5">
    <source>
        <dbReference type="EMBL" id="CAI8583678.1"/>
    </source>
</evidence>
<accession>A0AAV0YFN6</accession>
<dbReference type="InterPro" id="IPR003822">
    <property type="entry name" value="PAH"/>
</dbReference>
<reference evidence="5 6" key="1">
    <citation type="submission" date="2023-01" db="EMBL/GenBank/DDBJ databases">
        <authorList>
            <person name="Kreplak J."/>
        </authorList>
    </citation>
    <scope>NUCLEOTIDE SEQUENCE [LARGE SCALE GENOMIC DNA]</scope>
</reference>